<comment type="caution">
    <text evidence="1">The sequence shown here is derived from an EMBL/GenBank/DDBJ whole genome shotgun (WGS) entry which is preliminary data.</text>
</comment>
<dbReference type="AlphaFoldDB" id="A0AAV8VCP5"/>
<reference evidence="1 2" key="1">
    <citation type="journal article" date="2023" name="Insect Mol. Biol.">
        <title>Genome sequencing provides insights into the evolution of gene families encoding plant cell wall-degrading enzymes in longhorned beetles.</title>
        <authorList>
            <person name="Shin N.R."/>
            <person name="Okamura Y."/>
            <person name="Kirsch R."/>
            <person name="Pauchet Y."/>
        </authorList>
    </citation>
    <scope>NUCLEOTIDE SEQUENCE [LARGE SCALE GENOMIC DNA]</scope>
    <source>
        <strain evidence="1">EAD_L_NR</strain>
    </source>
</reference>
<dbReference type="Proteomes" id="UP001159042">
    <property type="component" value="Unassembled WGS sequence"/>
</dbReference>
<gene>
    <name evidence="1" type="ORF">NQ315_008835</name>
</gene>
<evidence type="ECO:0000313" key="1">
    <source>
        <dbReference type="EMBL" id="KAJ8911782.1"/>
    </source>
</evidence>
<keyword evidence="2" id="KW-1185">Reference proteome</keyword>
<name>A0AAV8VCP5_9CUCU</name>
<accession>A0AAV8VCP5</accession>
<sequence length="112" mass="13072">MWQIINNKRKTRANRVNDDIPPEEFSDFYCEIAENLLKSLGNSNVDPITLMDSIVRSENKFSLNKVTHNDIREVIDSLKNKKSQDIQYNLFDQDWKIPAGTKKRNGSLQMEI</sequence>
<evidence type="ECO:0000313" key="2">
    <source>
        <dbReference type="Proteomes" id="UP001159042"/>
    </source>
</evidence>
<proteinExistence type="predicted"/>
<protein>
    <submittedName>
        <fullName evidence="1">Uncharacterized protein</fullName>
    </submittedName>
</protein>
<organism evidence="1 2">
    <name type="scientific">Exocentrus adspersus</name>
    <dbReference type="NCBI Taxonomy" id="1586481"/>
    <lineage>
        <taxon>Eukaryota</taxon>
        <taxon>Metazoa</taxon>
        <taxon>Ecdysozoa</taxon>
        <taxon>Arthropoda</taxon>
        <taxon>Hexapoda</taxon>
        <taxon>Insecta</taxon>
        <taxon>Pterygota</taxon>
        <taxon>Neoptera</taxon>
        <taxon>Endopterygota</taxon>
        <taxon>Coleoptera</taxon>
        <taxon>Polyphaga</taxon>
        <taxon>Cucujiformia</taxon>
        <taxon>Chrysomeloidea</taxon>
        <taxon>Cerambycidae</taxon>
        <taxon>Lamiinae</taxon>
        <taxon>Acanthocinini</taxon>
        <taxon>Exocentrus</taxon>
    </lineage>
</organism>
<dbReference type="EMBL" id="JANEYG010000163">
    <property type="protein sequence ID" value="KAJ8911782.1"/>
    <property type="molecule type" value="Genomic_DNA"/>
</dbReference>